<dbReference type="EMBL" id="AP013063">
    <property type="protein sequence ID" value="BAO35598.1"/>
    <property type="molecule type" value="Genomic_DNA"/>
</dbReference>
<keyword evidence="3" id="KW-0472">Membrane</keyword>
<dbReference type="CDD" id="cd00383">
    <property type="entry name" value="trans_reg_C"/>
    <property type="match status" value="1"/>
</dbReference>
<dbReference type="GeneID" id="301147740"/>
<dbReference type="GO" id="GO:0006355">
    <property type="term" value="P:regulation of DNA-templated transcription"/>
    <property type="evidence" value="ECO:0007669"/>
    <property type="project" value="InterPro"/>
</dbReference>
<dbReference type="GO" id="GO:0000160">
    <property type="term" value="P:phosphorelay signal transduction system"/>
    <property type="evidence" value="ECO:0007669"/>
    <property type="project" value="InterPro"/>
</dbReference>
<dbReference type="Gene3D" id="1.10.10.10">
    <property type="entry name" value="Winged helix-like DNA-binding domain superfamily/Winged helix DNA-binding domain"/>
    <property type="match status" value="1"/>
</dbReference>
<feature type="DNA-binding region" description="OmpR/PhoB-type" evidence="2">
    <location>
        <begin position="1"/>
        <end position="103"/>
    </location>
</feature>
<dbReference type="GO" id="GO:0003677">
    <property type="term" value="F:DNA binding"/>
    <property type="evidence" value="ECO:0007669"/>
    <property type="project" value="UniProtKB-UniRule"/>
</dbReference>
<name>A0AAT9EU24_SERMA</name>
<reference evidence="5" key="1">
    <citation type="journal article" date="2014" name="Genome Biol. Evol.">
        <title>Genome evolution and plasticity of Serratia marcescens, an important multidrug-resistant nosocomial pathogen.</title>
        <authorList>
            <person name="Iguchi A."/>
            <person name="Nagaya Y."/>
            <person name="Pradel E."/>
            <person name="Ooka T."/>
            <person name="Ogura Y."/>
            <person name="Katsura K."/>
            <person name="Kurokawa K."/>
            <person name="Oshima K."/>
            <person name="Hattori M."/>
            <person name="Parkhill J."/>
            <person name="Sebaihia M."/>
            <person name="Coulthurst S.J."/>
            <person name="Gotoh N."/>
            <person name="Thomson N.R."/>
            <person name="Ewbank J.J."/>
            <person name="Hayashi T."/>
        </authorList>
    </citation>
    <scope>NUCLEOTIDE SEQUENCE</scope>
    <source>
        <strain evidence="5">SM39</strain>
    </source>
</reference>
<feature type="domain" description="OmpR/PhoB-type" evidence="4">
    <location>
        <begin position="1"/>
        <end position="103"/>
    </location>
</feature>
<dbReference type="Pfam" id="PF00486">
    <property type="entry name" value="Trans_reg_C"/>
    <property type="match status" value="1"/>
</dbReference>
<dbReference type="InterPro" id="IPR001867">
    <property type="entry name" value="OmpR/PhoB-type_DNA-bd"/>
</dbReference>
<keyword evidence="1 2" id="KW-0238">DNA-binding</keyword>
<proteinExistence type="predicted"/>
<sequence>MRFLINNRIIFDEDNSTLALAEENLEPVTLTTIANRLLALLVKNNGILISRDFIFSTVWDDHGKTASNSNLNNYIASLRRTFAGLGESEILVTVPRQGFMFTAASIHSVADNMTQDETVPAAPLPVRRRCDAILPKVTLLFIGIALVLAGVYFFTERYDTAYQTQIASYKSCRVETLNASERIDERYIADALERLKSRGFDCDVPATVYYSRLTYHYTNYKKLIDFISYCPKHRVKNMDAHCEDEFEVINEG</sequence>
<dbReference type="AlphaFoldDB" id="A0AAT9EU24"/>
<organism evidence="5">
    <name type="scientific">Serratia marcescens SM39</name>
    <dbReference type="NCBI Taxonomy" id="1334564"/>
    <lineage>
        <taxon>Bacteria</taxon>
        <taxon>Pseudomonadati</taxon>
        <taxon>Pseudomonadota</taxon>
        <taxon>Gammaproteobacteria</taxon>
        <taxon>Enterobacterales</taxon>
        <taxon>Yersiniaceae</taxon>
        <taxon>Serratia</taxon>
    </lineage>
</organism>
<evidence type="ECO:0000256" key="2">
    <source>
        <dbReference type="PROSITE-ProRule" id="PRU01091"/>
    </source>
</evidence>
<protein>
    <submittedName>
        <fullName evidence="5">Transcriptional regulator</fullName>
    </submittedName>
</protein>
<dbReference type="KEGG" id="smar:SM39_3650"/>
<dbReference type="PROSITE" id="PS51755">
    <property type="entry name" value="OMPR_PHOB"/>
    <property type="match status" value="1"/>
</dbReference>
<dbReference type="SUPFAM" id="SSF46894">
    <property type="entry name" value="C-terminal effector domain of the bipartite response regulators"/>
    <property type="match status" value="1"/>
</dbReference>
<evidence type="ECO:0000256" key="3">
    <source>
        <dbReference type="SAM" id="Phobius"/>
    </source>
</evidence>
<keyword evidence="3" id="KW-1133">Transmembrane helix</keyword>
<keyword evidence="3" id="KW-0812">Transmembrane</keyword>
<evidence type="ECO:0000259" key="4">
    <source>
        <dbReference type="PROSITE" id="PS51755"/>
    </source>
</evidence>
<feature type="transmembrane region" description="Helical" evidence="3">
    <location>
        <begin position="137"/>
        <end position="155"/>
    </location>
</feature>
<dbReference type="InterPro" id="IPR036388">
    <property type="entry name" value="WH-like_DNA-bd_sf"/>
</dbReference>
<evidence type="ECO:0000256" key="1">
    <source>
        <dbReference type="ARBA" id="ARBA00023125"/>
    </source>
</evidence>
<dbReference type="InterPro" id="IPR016032">
    <property type="entry name" value="Sig_transdc_resp-reg_C-effctor"/>
</dbReference>
<accession>A0AAT9EU24</accession>
<evidence type="ECO:0000313" key="5">
    <source>
        <dbReference type="EMBL" id="BAO35598.1"/>
    </source>
</evidence>
<dbReference type="SMART" id="SM00862">
    <property type="entry name" value="Trans_reg_C"/>
    <property type="match status" value="1"/>
</dbReference>
<dbReference type="RefSeq" id="WP_033649095.1">
    <property type="nucleotide sequence ID" value="NZ_AP013063.1"/>
</dbReference>
<gene>
    <name evidence="5" type="ORF">SM39_3650</name>
</gene>